<evidence type="ECO:0000256" key="1">
    <source>
        <dbReference type="SAM" id="MobiDB-lite"/>
    </source>
</evidence>
<dbReference type="Proteomes" id="UP000641206">
    <property type="component" value="Unassembled WGS sequence"/>
</dbReference>
<proteinExistence type="predicted"/>
<comment type="caution">
    <text evidence="2">The sequence shown here is derived from an EMBL/GenBank/DDBJ whole genome shotgun (WGS) entry which is preliminary data.</text>
</comment>
<protein>
    <submittedName>
        <fullName evidence="2">Uncharacterized protein</fullName>
    </submittedName>
</protein>
<sequence>MKLTAQELTDRLLRRFKGVPGFEEADASDLVKDAMQAHDYAPEDSVFSEDINLVMLYAQVQAAWQVAFSVAHYFKFTDGEESVDKSMISDNYRKLANDLQSDYDEEKDRQRKASFRIMKRIDRPLTTPPTGESRRGFPWRKY</sequence>
<keyword evidence="3" id="KW-1185">Reference proteome</keyword>
<evidence type="ECO:0000313" key="2">
    <source>
        <dbReference type="EMBL" id="GGP13558.1"/>
    </source>
</evidence>
<feature type="region of interest" description="Disordered" evidence="1">
    <location>
        <begin position="123"/>
        <end position="142"/>
    </location>
</feature>
<name>A0ABQ2NY85_9BACI</name>
<dbReference type="EMBL" id="BMLW01000010">
    <property type="protein sequence ID" value="GGP13558.1"/>
    <property type="molecule type" value="Genomic_DNA"/>
</dbReference>
<reference evidence="3" key="1">
    <citation type="journal article" date="2019" name="Int. J. Syst. Evol. Microbiol.">
        <title>The Global Catalogue of Microorganisms (GCM) 10K type strain sequencing project: providing services to taxonomists for standard genome sequencing and annotation.</title>
        <authorList>
            <consortium name="The Broad Institute Genomics Platform"/>
            <consortium name="The Broad Institute Genome Sequencing Center for Infectious Disease"/>
            <person name="Wu L."/>
            <person name="Ma J."/>
        </authorList>
    </citation>
    <scope>NUCLEOTIDE SEQUENCE [LARGE SCALE GENOMIC DNA]</scope>
    <source>
        <strain evidence="3">CGMCC 1.7693</strain>
    </source>
</reference>
<evidence type="ECO:0000313" key="3">
    <source>
        <dbReference type="Proteomes" id="UP000641206"/>
    </source>
</evidence>
<organism evidence="2 3">
    <name type="scientific">Oceanobacillus neutriphilus</name>
    <dbReference type="NCBI Taxonomy" id="531815"/>
    <lineage>
        <taxon>Bacteria</taxon>
        <taxon>Bacillati</taxon>
        <taxon>Bacillota</taxon>
        <taxon>Bacilli</taxon>
        <taxon>Bacillales</taxon>
        <taxon>Bacillaceae</taxon>
        <taxon>Oceanobacillus</taxon>
    </lineage>
</organism>
<accession>A0ABQ2NY85</accession>
<gene>
    <name evidence="2" type="ORF">GCM10011346_34030</name>
</gene>